<dbReference type="PANTHER" id="PTHR19923:SF0">
    <property type="entry name" value="PLEIOTROPIC REGULATOR 1"/>
    <property type="match status" value="1"/>
</dbReference>
<dbReference type="Pfam" id="PF00400">
    <property type="entry name" value="WD40"/>
    <property type="match status" value="6"/>
</dbReference>
<dbReference type="OrthoDB" id="10256122at2759"/>
<dbReference type="Gene3D" id="2.130.10.10">
    <property type="entry name" value="YVTN repeat-like/Quinoprotein amine dehydrogenase"/>
    <property type="match status" value="1"/>
</dbReference>
<dbReference type="PROSITE" id="PS00678">
    <property type="entry name" value="WD_REPEATS_1"/>
    <property type="match status" value="2"/>
</dbReference>
<dbReference type="GO" id="GO:0071011">
    <property type="term" value="C:precatalytic spliceosome"/>
    <property type="evidence" value="ECO:0007669"/>
    <property type="project" value="TreeGrafter"/>
</dbReference>
<dbReference type="GO" id="GO:0000974">
    <property type="term" value="C:Prp19 complex"/>
    <property type="evidence" value="ECO:0007669"/>
    <property type="project" value="EnsemblFungi"/>
</dbReference>
<sequence length="387" mass="43329">MSNISSQHILLNYDDPIIPPEDTLSEAMYNNVKLNHFFSGVPSKQQDQHHSSQESNQLTTTTKNSTPGPTHSDWKLLKTLAGAHKGWIRCIAMDEITNKWYVTGSADSTIKIWDFENNSLKAILTGHILGVRSLCVSKRFPYLFSGGEDKSLRCWDLERTNSPAGCQIRSYHGHLGGVYSTALHPELDLLFSGGKDCVVRVWDIRSRAEAMTLLGHQNDITSIQTDYNDPQVITSSMDGTIRLWDLRNQKTELLITNHSKSIRSMKSHPKESTFISGDGNGEIKQWLLPQGDLLNEFQSNVSDMNQRDNSKIINTLSINPVTNTLFSGYDDGRLEFYDYINGSLQQSGYSPSLSGSENEAAIYASTFDMSGLRLLTCHGDKSIRIWG</sequence>
<dbReference type="InterPro" id="IPR045241">
    <property type="entry name" value="Prp46/PLRG1-like"/>
</dbReference>
<evidence type="ECO:0000256" key="5">
    <source>
        <dbReference type="ARBA" id="ARBA00033071"/>
    </source>
</evidence>
<proteinExistence type="inferred from homology"/>
<dbReference type="InterPro" id="IPR036322">
    <property type="entry name" value="WD40_repeat_dom_sf"/>
</dbReference>
<keyword evidence="10" id="KW-1185">Reference proteome</keyword>
<feature type="repeat" description="WD" evidence="6">
    <location>
        <begin position="213"/>
        <end position="254"/>
    </location>
</feature>
<evidence type="ECO:0000256" key="6">
    <source>
        <dbReference type="PROSITE-ProRule" id="PRU00221"/>
    </source>
</evidence>
<dbReference type="InterPro" id="IPR019775">
    <property type="entry name" value="WD40_repeat_CS"/>
</dbReference>
<keyword evidence="1 6" id="KW-0853">WD repeat</keyword>
<dbReference type="EMBL" id="GG692406">
    <property type="protein sequence ID" value="EER30154.1"/>
    <property type="molecule type" value="Genomic_DNA"/>
</dbReference>
<dbReference type="SMART" id="SM00320">
    <property type="entry name" value="WD40"/>
    <property type="match status" value="7"/>
</dbReference>
<evidence type="ECO:0000256" key="2">
    <source>
        <dbReference type="ARBA" id="ARBA00022737"/>
    </source>
</evidence>
<dbReference type="PROSITE" id="PS50294">
    <property type="entry name" value="WD_REPEATS_REGION"/>
    <property type="match status" value="5"/>
</dbReference>
<comment type="similarity">
    <text evidence="3 7">Belongs to the WD repeat PRL1/PRL2 family.</text>
</comment>
<dbReference type="eggNOG" id="KOG0285">
    <property type="taxonomic scope" value="Eukaryota"/>
</dbReference>
<keyword evidence="7" id="KW-0507">mRNA processing</keyword>
<dbReference type="InterPro" id="IPR020472">
    <property type="entry name" value="WD40_PAC1"/>
</dbReference>
<dbReference type="CDD" id="cd00200">
    <property type="entry name" value="WD40"/>
    <property type="match status" value="1"/>
</dbReference>
<comment type="subcellular location">
    <subcellularLocation>
        <location evidence="7">Nucleus</location>
    </subcellularLocation>
</comment>
<evidence type="ECO:0000256" key="3">
    <source>
        <dbReference type="ARBA" id="ARBA00025726"/>
    </source>
</evidence>
<dbReference type="VEuPathDB" id="FungiDB:CTRG_06194"/>
<feature type="repeat" description="WD" evidence="6">
    <location>
        <begin position="124"/>
        <end position="158"/>
    </location>
</feature>
<dbReference type="InterPro" id="IPR001680">
    <property type="entry name" value="WD40_rpt"/>
</dbReference>
<evidence type="ECO:0000256" key="4">
    <source>
        <dbReference type="ARBA" id="ARBA00026147"/>
    </source>
</evidence>
<protein>
    <recommendedName>
        <fullName evidence="4 7">Pre-mRNA-splicing factor PRP46</fullName>
    </recommendedName>
    <alternativeName>
        <fullName evidence="5 7">Pre-mRNA-processing protein 46</fullName>
    </alternativeName>
</protein>
<dbReference type="STRING" id="294747.C5MJF1"/>
<comment type="subunit">
    <text evidence="7">Associated with the spliceosome.</text>
</comment>
<keyword evidence="7" id="KW-0747">Spliceosome</keyword>
<feature type="repeat" description="WD" evidence="6">
    <location>
        <begin position="171"/>
        <end position="212"/>
    </location>
</feature>
<evidence type="ECO:0000256" key="7">
    <source>
        <dbReference type="RuleBase" id="RU369036"/>
    </source>
</evidence>
<dbReference type="GO" id="GO:0071013">
    <property type="term" value="C:catalytic step 2 spliceosome"/>
    <property type="evidence" value="ECO:0007669"/>
    <property type="project" value="TreeGrafter"/>
</dbReference>
<gene>
    <name evidence="9" type="ORF">CTRG_06194</name>
</gene>
<feature type="region of interest" description="Disordered" evidence="8">
    <location>
        <begin position="42"/>
        <end position="71"/>
    </location>
</feature>
<dbReference type="PRINTS" id="PR00320">
    <property type="entry name" value="GPROTEINBRPT"/>
</dbReference>
<dbReference type="PROSITE" id="PS50082">
    <property type="entry name" value="WD_REPEATS_2"/>
    <property type="match status" value="6"/>
</dbReference>
<evidence type="ECO:0000256" key="8">
    <source>
        <dbReference type="SAM" id="MobiDB-lite"/>
    </source>
</evidence>
<dbReference type="Proteomes" id="UP000002037">
    <property type="component" value="Unassembled WGS sequence"/>
</dbReference>
<dbReference type="GO" id="GO:0000398">
    <property type="term" value="P:mRNA splicing, via spliceosome"/>
    <property type="evidence" value="ECO:0007669"/>
    <property type="project" value="UniProtKB-UniRule"/>
</dbReference>
<feature type="repeat" description="WD" evidence="6">
    <location>
        <begin position="355"/>
        <end position="387"/>
    </location>
</feature>
<dbReference type="GeneID" id="8300055"/>
<dbReference type="KEGG" id="ctp:CTRG_06194"/>
<evidence type="ECO:0000313" key="10">
    <source>
        <dbReference type="Proteomes" id="UP000002037"/>
    </source>
</evidence>
<dbReference type="SUPFAM" id="SSF50978">
    <property type="entry name" value="WD40 repeat-like"/>
    <property type="match status" value="1"/>
</dbReference>
<evidence type="ECO:0000256" key="1">
    <source>
        <dbReference type="ARBA" id="ARBA00022574"/>
    </source>
</evidence>
<feature type="compositionally biased region" description="Low complexity" evidence="8">
    <location>
        <begin position="59"/>
        <end position="70"/>
    </location>
</feature>
<keyword evidence="2 7" id="KW-0677">Repeat</keyword>
<accession>C5MJF1</accession>
<name>C5MJF1_CANTT</name>
<dbReference type="AlphaFoldDB" id="C5MJF1"/>
<dbReference type="InterPro" id="IPR015943">
    <property type="entry name" value="WD40/YVTN_repeat-like_dom_sf"/>
</dbReference>
<dbReference type="PANTHER" id="PTHR19923">
    <property type="entry name" value="WD40 REPEAT PROTEINPRL1/PRL2-RELATED"/>
    <property type="match status" value="1"/>
</dbReference>
<keyword evidence="7" id="KW-0539">Nucleus</keyword>
<organism evidence="9 10">
    <name type="scientific">Candida tropicalis (strain ATCC MYA-3404 / T1)</name>
    <name type="common">Yeast</name>
    <dbReference type="NCBI Taxonomy" id="294747"/>
    <lineage>
        <taxon>Eukaryota</taxon>
        <taxon>Fungi</taxon>
        <taxon>Dikarya</taxon>
        <taxon>Ascomycota</taxon>
        <taxon>Saccharomycotina</taxon>
        <taxon>Pichiomycetes</taxon>
        <taxon>Debaryomycetaceae</taxon>
        <taxon>Candida/Lodderomyces clade</taxon>
        <taxon>Candida</taxon>
    </lineage>
</organism>
<keyword evidence="7" id="KW-0508">mRNA splicing</keyword>
<feature type="repeat" description="WD" evidence="6">
    <location>
        <begin position="81"/>
        <end position="123"/>
    </location>
</feature>
<dbReference type="RefSeq" id="XP_002546716.1">
    <property type="nucleotide sequence ID" value="XM_002546670.1"/>
</dbReference>
<evidence type="ECO:0000313" key="9">
    <source>
        <dbReference type="EMBL" id="EER30154.1"/>
    </source>
</evidence>
<reference evidence="9 10" key="1">
    <citation type="journal article" date="2009" name="Nature">
        <title>Evolution of pathogenicity and sexual reproduction in eight Candida genomes.</title>
        <authorList>
            <person name="Butler G."/>
            <person name="Rasmussen M.D."/>
            <person name="Lin M.F."/>
            <person name="Santos M.A."/>
            <person name="Sakthikumar S."/>
            <person name="Munro C.A."/>
            <person name="Rheinbay E."/>
            <person name="Grabherr M."/>
            <person name="Forche A."/>
            <person name="Reedy J.L."/>
            <person name="Agrafioti I."/>
            <person name="Arnaud M.B."/>
            <person name="Bates S."/>
            <person name="Brown A.J."/>
            <person name="Brunke S."/>
            <person name="Costanzo M.C."/>
            <person name="Fitzpatrick D.A."/>
            <person name="de Groot P.W."/>
            <person name="Harris D."/>
            <person name="Hoyer L.L."/>
            <person name="Hube B."/>
            <person name="Klis F.M."/>
            <person name="Kodira C."/>
            <person name="Lennard N."/>
            <person name="Logue M.E."/>
            <person name="Martin R."/>
            <person name="Neiman A.M."/>
            <person name="Nikolaou E."/>
            <person name="Quail M.A."/>
            <person name="Quinn J."/>
            <person name="Santos M.C."/>
            <person name="Schmitzberger F.F."/>
            <person name="Sherlock G."/>
            <person name="Shah P."/>
            <person name="Silverstein K.A."/>
            <person name="Skrzypek M.S."/>
            <person name="Soll D."/>
            <person name="Staggs R."/>
            <person name="Stansfield I."/>
            <person name="Stumpf M.P."/>
            <person name="Sudbery P.E."/>
            <person name="Srikantha T."/>
            <person name="Zeng Q."/>
            <person name="Berman J."/>
            <person name="Berriman M."/>
            <person name="Heitman J."/>
            <person name="Gow N.A."/>
            <person name="Lorenz M.C."/>
            <person name="Birren B.W."/>
            <person name="Kellis M."/>
            <person name="Cuomo C.A."/>
        </authorList>
    </citation>
    <scope>NUCLEOTIDE SEQUENCE [LARGE SCALE GENOMIC DNA]</scope>
    <source>
        <strain evidence="10">ATCC MYA-3404 / T1</strain>
    </source>
</reference>
<feature type="repeat" description="WD" evidence="6">
    <location>
        <begin position="255"/>
        <end position="296"/>
    </location>
</feature>
<comment type="function">
    <text evidence="7">Involved in pre-mRNA splicing and required for cell cycle progression at G2/M.</text>
</comment>